<dbReference type="PANTHER" id="PTHR38048:SF2">
    <property type="entry name" value="HEMERYTHRIN-LIKE DOMAIN-CONTAINING PROTEIN"/>
    <property type="match status" value="1"/>
</dbReference>
<dbReference type="InterPro" id="IPR012312">
    <property type="entry name" value="Hemerythrin-like"/>
</dbReference>
<dbReference type="EMBL" id="KV878914">
    <property type="protein sequence ID" value="OJJ79875.1"/>
    <property type="molecule type" value="Genomic_DNA"/>
</dbReference>
<evidence type="ECO:0000313" key="3">
    <source>
        <dbReference type="Proteomes" id="UP000184300"/>
    </source>
</evidence>
<dbReference type="AlphaFoldDB" id="A0A1L9V7J7"/>
<organism evidence="2 3">
    <name type="scientific">Aspergillus glaucus CBS 516.65</name>
    <dbReference type="NCBI Taxonomy" id="1160497"/>
    <lineage>
        <taxon>Eukaryota</taxon>
        <taxon>Fungi</taxon>
        <taxon>Dikarya</taxon>
        <taxon>Ascomycota</taxon>
        <taxon>Pezizomycotina</taxon>
        <taxon>Eurotiomycetes</taxon>
        <taxon>Eurotiomycetidae</taxon>
        <taxon>Eurotiales</taxon>
        <taxon>Aspergillaceae</taxon>
        <taxon>Aspergillus</taxon>
        <taxon>Aspergillus subgen. Aspergillus</taxon>
    </lineage>
</organism>
<gene>
    <name evidence="2" type="ORF">ASPGLDRAFT_1503794</name>
</gene>
<dbReference type="InterPro" id="IPR053206">
    <property type="entry name" value="Dimeric_xanthone_biosynth"/>
</dbReference>
<protein>
    <recommendedName>
        <fullName evidence="1">Hemerythrin-like domain-containing protein</fullName>
    </recommendedName>
</protein>
<dbReference type="GeneID" id="34458402"/>
<accession>A0A1L9V7J7</accession>
<dbReference type="OrthoDB" id="58416at2759"/>
<dbReference type="VEuPathDB" id="FungiDB:ASPGLDRAFT_1503794"/>
<evidence type="ECO:0000259" key="1">
    <source>
        <dbReference type="Pfam" id="PF01814"/>
    </source>
</evidence>
<dbReference type="Proteomes" id="UP000184300">
    <property type="component" value="Unassembled WGS sequence"/>
</dbReference>
<dbReference type="STRING" id="1160497.A0A1L9V7J7"/>
<feature type="non-terminal residue" evidence="2">
    <location>
        <position position="1"/>
    </location>
</feature>
<proteinExistence type="predicted"/>
<keyword evidence="3" id="KW-1185">Reference proteome</keyword>
<name>A0A1L9V7J7_ASPGL</name>
<dbReference type="PANTHER" id="PTHR38048">
    <property type="entry name" value="EXPRESSED PROTEIN"/>
    <property type="match status" value="1"/>
</dbReference>
<feature type="domain" description="Hemerythrin-like" evidence="1">
    <location>
        <begin position="22"/>
        <end position="111"/>
    </location>
</feature>
<reference evidence="3" key="1">
    <citation type="journal article" date="2017" name="Genome Biol.">
        <title>Comparative genomics reveals high biological diversity and specific adaptations in the industrially and medically important fungal genus Aspergillus.</title>
        <authorList>
            <person name="de Vries R.P."/>
            <person name="Riley R."/>
            <person name="Wiebenga A."/>
            <person name="Aguilar-Osorio G."/>
            <person name="Amillis S."/>
            <person name="Uchima C.A."/>
            <person name="Anderluh G."/>
            <person name="Asadollahi M."/>
            <person name="Askin M."/>
            <person name="Barry K."/>
            <person name="Battaglia E."/>
            <person name="Bayram O."/>
            <person name="Benocci T."/>
            <person name="Braus-Stromeyer S.A."/>
            <person name="Caldana C."/>
            <person name="Canovas D."/>
            <person name="Cerqueira G.C."/>
            <person name="Chen F."/>
            <person name="Chen W."/>
            <person name="Choi C."/>
            <person name="Clum A."/>
            <person name="Dos Santos R.A."/>
            <person name="Damasio A.R."/>
            <person name="Diallinas G."/>
            <person name="Emri T."/>
            <person name="Fekete E."/>
            <person name="Flipphi M."/>
            <person name="Freyberg S."/>
            <person name="Gallo A."/>
            <person name="Gournas C."/>
            <person name="Habgood R."/>
            <person name="Hainaut M."/>
            <person name="Harispe M.L."/>
            <person name="Henrissat B."/>
            <person name="Hilden K.S."/>
            <person name="Hope R."/>
            <person name="Hossain A."/>
            <person name="Karabika E."/>
            <person name="Karaffa L."/>
            <person name="Karanyi Z."/>
            <person name="Krasevec N."/>
            <person name="Kuo A."/>
            <person name="Kusch H."/>
            <person name="LaButti K."/>
            <person name="Lagendijk E.L."/>
            <person name="Lapidus A."/>
            <person name="Levasseur A."/>
            <person name="Lindquist E."/>
            <person name="Lipzen A."/>
            <person name="Logrieco A.F."/>
            <person name="MacCabe A."/>
            <person name="Maekelae M.R."/>
            <person name="Malavazi I."/>
            <person name="Melin P."/>
            <person name="Meyer V."/>
            <person name="Mielnichuk N."/>
            <person name="Miskei M."/>
            <person name="Molnar A.P."/>
            <person name="Mule G."/>
            <person name="Ngan C.Y."/>
            <person name="Orejas M."/>
            <person name="Orosz E."/>
            <person name="Ouedraogo J.P."/>
            <person name="Overkamp K.M."/>
            <person name="Park H.-S."/>
            <person name="Perrone G."/>
            <person name="Piumi F."/>
            <person name="Punt P.J."/>
            <person name="Ram A.F."/>
            <person name="Ramon A."/>
            <person name="Rauscher S."/>
            <person name="Record E."/>
            <person name="Riano-Pachon D.M."/>
            <person name="Robert V."/>
            <person name="Roehrig J."/>
            <person name="Ruller R."/>
            <person name="Salamov A."/>
            <person name="Salih N.S."/>
            <person name="Samson R.A."/>
            <person name="Sandor E."/>
            <person name="Sanguinetti M."/>
            <person name="Schuetze T."/>
            <person name="Sepcic K."/>
            <person name="Shelest E."/>
            <person name="Sherlock G."/>
            <person name="Sophianopoulou V."/>
            <person name="Squina F.M."/>
            <person name="Sun H."/>
            <person name="Susca A."/>
            <person name="Todd R.B."/>
            <person name="Tsang A."/>
            <person name="Unkles S.E."/>
            <person name="van de Wiele N."/>
            <person name="van Rossen-Uffink D."/>
            <person name="Oliveira J.V."/>
            <person name="Vesth T.C."/>
            <person name="Visser J."/>
            <person name="Yu J.-H."/>
            <person name="Zhou M."/>
            <person name="Andersen M.R."/>
            <person name="Archer D.B."/>
            <person name="Baker S.E."/>
            <person name="Benoit I."/>
            <person name="Brakhage A.A."/>
            <person name="Braus G.H."/>
            <person name="Fischer R."/>
            <person name="Frisvad J.C."/>
            <person name="Goldman G.H."/>
            <person name="Houbraken J."/>
            <person name="Oakley B."/>
            <person name="Pocsi I."/>
            <person name="Scazzocchio C."/>
            <person name="Seiboth B."/>
            <person name="vanKuyk P.A."/>
            <person name="Wortman J."/>
            <person name="Dyer P.S."/>
            <person name="Grigoriev I.V."/>
        </authorList>
    </citation>
    <scope>NUCLEOTIDE SEQUENCE [LARGE SCALE GENOMIC DNA]</scope>
    <source>
        <strain evidence="3">CBS 516.65</strain>
    </source>
</reference>
<sequence length="177" mass="20274">IYLQAQHVTLPQDITDFLFFFVHSWADWVANHHILEEELMFPGFERVMGNSMSLERNMEQHHIFQPVLQEILAYSAETRPVDYQVAVLQHLIEAMAPSFHQHLRQEIMNLVAMETFNGPALLKVYKSCEAEAGKQNKYVVPPMVLGLRDVTFEGGKFGNISDLGAFFHATFGESLIH</sequence>
<dbReference type="Pfam" id="PF01814">
    <property type="entry name" value="Hemerythrin"/>
    <property type="match status" value="1"/>
</dbReference>
<dbReference type="RefSeq" id="XP_022396573.1">
    <property type="nucleotide sequence ID" value="XM_022542141.1"/>
</dbReference>
<dbReference type="Gene3D" id="1.20.120.520">
    <property type="entry name" value="nmb1532 protein domain like"/>
    <property type="match status" value="1"/>
</dbReference>
<evidence type="ECO:0000313" key="2">
    <source>
        <dbReference type="EMBL" id="OJJ79875.1"/>
    </source>
</evidence>